<reference evidence="1 2" key="1">
    <citation type="journal article" date="2021" name="Front. Genet.">
        <title>Chromosome-Level Genome Assembly Reveals Significant Gene Expansion in the Toll and IMD Signaling Pathways of Dendrolimus kikuchii.</title>
        <authorList>
            <person name="Zhou J."/>
            <person name="Wu P."/>
            <person name="Xiong Z."/>
            <person name="Liu N."/>
            <person name="Zhao N."/>
            <person name="Ji M."/>
            <person name="Qiu Y."/>
            <person name="Yang B."/>
        </authorList>
    </citation>
    <scope>NUCLEOTIDE SEQUENCE [LARGE SCALE GENOMIC DNA]</scope>
    <source>
        <strain evidence="1">Ann1</strain>
    </source>
</reference>
<comment type="caution">
    <text evidence="1">The sequence shown here is derived from an EMBL/GenBank/DDBJ whole genome shotgun (WGS) entry which is preliminary data.</text>
</comment>
<evidence type="ECO:0000313" key="2">
    <source>
        <dbReference type="Proteomes" id="UP000824533"/>
    </source>
</evidence>
<accession>A0ACC1D120</accession>
<name>A0ACC1D120_9NEOP</name>
<organism evidence="1 2">
    <name type="scientific">Dendrolimus kikuchii</name>
    <dbReference type="NCBI Taxonomy" id="765133"/>
    <lineage>
        <taxon>Eukaryota</taxon>
        <taxon>Metazoa</taxon>
        <taxon>Ecdysozoa</taxon>
        <taxon>Arthropoda</taxon>
        <taxon>Hexapoda</taxon>
        <taxon>Insecta</taxon>
        <taxon>Pterygota</taxon>
        <taxon>Neoptera</taxon>
        <taxon>Endopterygota</taxon>
        <taxon>Lepidoptera</taxon>
        <taxon>Glossata</taxon>
        <taxon>Ditrysia</taxon>
        <taxon>Bombycoidea</taxon>
        <taxon>Lasiocampidae</taxon>
        <taxon>Dendrolimus</taxon>
    </lineage>
</organism>
<keyword evidence="2" id="KW-1185">Reference proteome</keyword>
<gene>
    <name evidence="1" type="ORF">K1T71_006522</name>
</gene>
<dbReference type="Proteomes" id="UP000824533">
    <property type="component" value="Linkage Group LG11"/>
</dbReference>
<protein>
    <submittedName>
        <fullName evidence="1">Uncharacterized protein</fullName>
    </submittedName>
</protein>
<dbReference type="EMBL" id="CM034397">
    <property type="protein sequence ID" value="KAJ0177649.1"/>
    <property type="molecule type" value="Genomic_DNA"/>
</dbReference>
<evidence type="ECO:0000313" key="1">
    <source>
        <dbReference type="EMBL" id="KAJ0177649.1"/>
    </source>
</evidence>
<proteinExistence type="predicted"/>
<sequence length="68" mass="7743">MALNIPKMIEQNKIYYATIPNAIDDVHRTESKRAPAARKIALLKSDCHRLPAQLIRLEPRLIAYAEST</sequence>